<proteinExistence type="predicted"/>
<evidence type="ECO:0000313" key="1">
    <source>
        <dbReference type="EMBL" id="GAG01768.1"/>
    </source>
</evidence>
<dbReference type="EMBL" id="BARS01029193">
    <property type="protein sequence ID" value="GAG01768.1"/>
    <property type="molecule type" value="Genomic_DNA"/>
</dbReference>
<accession>X0UN64</accession>
<sequence length="87" mass="10053">MRPNNEASIQVTCRICGTDQLDFLHDLRPAYKAGWRDIIKVPWPKYPIPERWWTHVGVCPGCQKLSQETIEPLCKPSGLMRLFRTAS</sequence>
<name>X0UN64_9ZZZZ</name>
<comment type="caution">
    <text evidence="1">The sequence shown here is derived from an EMBL/GenBank/DDBJ whole genome shotgun (WGS) entry which is preliminary data.</text>
</comment>
<reference evidence="1" key="1">
    <citation type="journal article" date="2014" name="Front. Microbiol.">
        <title>High frequency of phylogenetically diverse reductive dehalogenase-homologous genes in deep subseafloor sedimentary metagenomes.</title>
        <authorList>
            <person name="Kawai M."/>
            <person name="Futagami T."/>
            <person name="Toyoda A."/>
            <person name="Takaki Y."/>
            <person name="Nishi S."/>
            <person name="Hori S."/>
            <person name="Arai W."/>
            <person name="Tsubouchi T."/>
            <person name="Morono Y."/>
            <person name="Uchiyama I."/>
            <person name="Ito T."/>
            <person name="Fujiyama A."/>
            <person name="Inagaki F."/>
            <person name="Takami H."/>
        </authorList>
    </citation>
    <scope>NUCLEOTIDE SEQUENCE</scope>
    <source>
        <strain evidence="1">Expedition CK06-06</strain>
    </source>
</reference>
<organism evidence="1">
    <name type="scientific">marine sediment metagenome</name>
    <dbReference type="NCBI Taxonomy" id="412755"/>
    <lineage>
        <taxon>unclassified sequences</taxon>
        <taxon>metagenomes</taxon>
        <taxon>ecological metagenomes</taxon>
    </lineage>
</organism>
<protein>
    <submittedName>
        <fullName evidence="1">Uncharacterized protein</fullName>
    </submittedName>
</protein>
<dbReference type="AlphaFoldDB" id="X0UN64"/>
<gene>
    <name evidence="1" type="ORF">S01H1_45655</name>
</gene>